<accession>A0ABU3UWB1</accession>
<evidence type="ECO:0000313" key="1">
    <source>
        <dbReference type="EMBL" id="MDU8998218.1"/>
    </source>
</evidence>
<gene>
    <name evidence="1" type="ORF">PU648_38860</name>
</gene>
<name>A0ABU3UWB1_9ACTN</name>
<sequence>MSVRSRAARERKTHIARIARGMKRQHGHVRAADVAALAASTGLKTSYPEVRTVLARIGLHR</sequence>
<evidence type="ECO:0000313" key="2">
    <source>
        <dbReference type="Proteomes" id="UP001257627"/>
    </source>
</evidence>
<protein>
    <submittedName>
        <fullName evidence="1">Uncharacterized protein</fullName>
    </submittedName>
</protein>
<proteinExistence type="predicted"/>
<reference evidence="1 2" key="1">
    <citation type="submission" date="2023-02" db="EMBL/GenBank/DDBJ databases">
        <authorList>
            <person name="Maleckis M."/>
        </authorList>
    </citation>
    <scope>NUCLEOTIDE SEQUENCE [LARGE SCALE GENOMIC DNA]</scope>
    <source>
        <strain evidence="1 2">P8-A2</strain>
    </source>
</reference>
<dbReference type="Proteomes" id="UP001257627">
    <property type="component" value="Unassembled WGS sequence"/>
</dbReference>
<dbReference type="EMBL" id="JARAKF010000001">
    <property type="protein sequence ID" value="MDU8998218.1"/>
    <property type="molecule type" value="Genomic_DNA"/>
</dbReference>
<dbReference type="RefSeq" id="WP_143601146.1">
    <property type="nucleotide sequence ID" value="NZ_JARAKF010000001.1"/>
</dbReference>
<keyword evidence="2" id="KW-1185">Reference proteome</keyword>
<organism evidence="1 2">
    <name type="scientific">Streptomyces mirabilis</name>
    <dbReference type="NCBI Taxonomy" id="68239"/>
    <lineage>
        <taxon>Bacteria</taxon>
        <taxon>Bacillati</taxon>
        <taxon>Actinomycetota</taxon>
        <taxon>Actinomycetes</taxon>
        <taxon>Kitasatosporales</taxon>
        <taxon>Streptomycetaceae</taxon>
        <taxon>Streptomyces</taxon>
    </lineage>
</organism>
<comment type="caution">
    <text evidence="1">The sequence shown here is derived from an EMBL/GenBank/DDBJ whole genome shotgun (WGS) entry which is preliminary data.</text>
</comment>